<name>A0A0R3WI51_HYDTA</name>
<dbReference type="GO" id="GO:0005737">
    <property type="term" value="C:cytoplasm"/>
    <property type="evidence" value="ECO:0007669"/>
    <property type="project" value="TreeGrafter"/>
</dbReference>
<dbReference type="GO" id="GO:0045159">
    <property type="term" value="F:myosin II binding"/>
    <property type="evidence" value="ECO:0007669"/>
    <property type="project" value="TreeGrafter"/>
</dbReference>
<dbReference type="Pfam" id="PF08366">
    <property type="entry name" value="LLGL"/>
    <property type="match status" value="1"/>
</dbReference>
<sequence>MDNELPPISSSSSSKTRHSQVRLVERRVSIELTFNRYGMPGLCFPVDHMVEGVKFMEFLRNEGRILLATSSSLISLELNASSGHWQKKHHVHLPLAPDECITALAIGKGVVYVGSSAGTLRQVAIKNGTMTVGDDDLTSLPCLLILNKLPEDKRESLKLDTPIVSIELHPDGEELLIGYSGGTVIIAQPEAIPLTPPVPTTSTVENISNEAGEKAEGEAEKKQTQPPCESAEVEAEPTKKSEGDIGPEQTSPKKSKTGERHPTANLQAIRAQATRKFRTLSKTIKSKIEHTAEEKVEQPVLPVPPSPRVVRLLPYNQILCCATWRITPSVLASEAATSQEVLVAYHDGAYLIWTIPKCESEVDDPVIAVNQEVASIPYGPLPCAAIQRIIARPSASGGVITAFVGGLPRVQHGEKHTISVLGGVDEHVCFQFGSPVRDFVVLPSKLQKSACKNENNEDASKQKIEADEGEKVCQPATTGPSTPTDAGYLLVLTDRELVAIDLSKPSWPVIPSPYLKHLDCTGITAVAHISASVNFQSFDCLMIPKKLMSSLKEACNASGFDKWPVIGGQKTDSCEAVVEHPEFHDLVAIANVDADVSLWHVARGDCFEFLGRISSLAMMLDAGEFACDGERKAFICAIHCPLCFFSKWQNEEEAWPPFRKVGDCACESGGERVVDARCAIRTLSFQVMDEAVVLFIGGETGICSMWSSTGQKCLELAATKISVDLLDGMTDKFNWEGHEAFKSIGGVFQPPATSTPAFGLCELIQFNPPSAITAVAFEPRWEALAIGTVHGFALVDLKSRAVVYKRLTFGALQGPTETVVPSVARGAATKIVAGGRHLKATLRESFRKIRKSRSHSSAPAGEESGEDKKTTSSPTETAAEASPVKEKEVEAAPSDQVHEPQASAAAEATAETAQQEGSSEETPTSKSVVLIEPKEEEPATPLQQLKSDDTAFGVSALALVDTYVIAGVATAVKENRPAIPPPRTAALIVGTQGGALLAHTLAWPLDSASIEVKPVKEVFFHHGAAVLAICVIDTKARSSPVISDKSRAVPEVIPDLPQPVKQESEPTKLVDGEESGSKPSPIVAADAAELGEAEAMKAAQTSHELLVCTEEQVRVIALPSLKTKHKYHFWEKSGAGIHGTFKPPLIHRGKSEQSTTTATSDNIAVSGLQENTESKDIDASGVAPVATPEPDSIEQGEKPEEPFVASTPRVSLRRVAGFGLQRFPQPPNTTMEECHAVVALKNGRLHVLTIPSLRRVLKASFCDHAECCSTKPVPNQGFTNACVSSSANLTFWPFAGCLLVADEISYALPCRLASLVGVNGLKCTGEAAYCVCLPEWARPQPPPPPLQPTAPTAANAASAAAEGTGRAVVNGTELRNLVAVKPWATGNSPSSPRLLMSICICYLQNGHGEGGKGEKAGGCGPDGVLKEAMRGAISDPAESADTAKEVDSFTKDITKGILTDGSGTVTVKTTESSLEKHIVIEGGNVLTTVHETQLVDGEVVKDDIVQVKSDVDESVPVAVGTEVLTIGSSLCVSQVIGSCPPPPPAPPLVSLPFPLPLLLLASSQEITIFDTGAQGNGSRQFGFGDHYRHSFSPPTFTSPPQLFAHKKQQQQQTDSYKQMFIYFLVFSDSDAVLSSRLLPHCFVGLWSL</sequence>
<feature type="compositionally biased region" description="Low complexity" evidence="1">
    <location>
        <begin position="871"/>
        <end position="882"/>
    </location>
</feature>
<feature type="region of interest" description="Disordered" evidence="1">
    <location>
        <begin position="847"/>
        <end position="931"/>
    </location>
</feature>
<dbReference type="EMBL" id="UYWX01000017">
    <property type="protein sequence ID" value="VDM16152.1"/>
    <property type="molecule type" value="Genomic_DNA"/>
</dbReference>
<feature type="region of interest" description="Disordered" evidence="1">
    <location>
        <begin position="210"/>
        <end position="266"/>
    </location>
</feature>
<dbReference type="SUPFAM" id="SSF50978">
    <property type="entry name" value="WD40 repeat-like"/>
    <property type="match status" value="1"/>
</dbReference>
<dbReference type="OrthoDB" id="19944at2759"/>
<feature type="domain" description="Lethal giant larvae homologue 2" evidence="2">
    <location>
        <begin position="375"/>
        <end position="508"/>
    </location>
</feature>
<evidence type="ECO:0000313" key="3">
    <source>
        <dbReference type="EMBL" id="VDM16152.1"/>
    </source>
</evidence>
<feature type="compositionally biased region" description="Basic and acidic residues" evidence="1">
    <location>
        <begin position="1062"/>
        <end position="1071"/>
    </location>
</feature>
<dbReference type="InterPro" id="IPR036322">
    <property type="entry name" value="WD40_repeat_dom_sf"/>
</dbReference>
<proteinExistence type="predicted"/>
<accession>A0A0R3WI51</accession>
<dbReference type="GO" id="GO:0019905">
    <property type="term" value="F:syntaxin binding"/>
    <property type="evidence" value="ECO:0007669"/>
    <property type="project" value="TreeGrafter"/>
</dbReference>
<dbReference type="STRING" id="6205.A0A0R3WI51"/>
<evidence type="ECO:0000259" key="2">
    <source>
        <dbReference type="Pfam" id="PF08366"/>
    </source>
</evidence>
<evidence type="ECO:0000313" key="4">
    <source>
        <dbReference type="Proteomes" id="UP000274429"/>
    </source>
</evidence>
<feature type="region of interest" description="Disordered" evidence="1">
    <location>
        <begin position="1169"/>
        <end position="1204"/>
    </location>
</feature>
<feature type="compositionally biased region" description="Low complexity" evidence="1">
    <location>
        <begin position="901"/>
        <end position="916"/>
    </location>
</feature>
<dbReference type="GO" id="GO:0005886">
    <property type="term" value="C:plasma membrane"/>
    <property type="evidence" value="ECO:0007669"/>
    <property type="project" value="TreeGrafter"/>
</dbReference>
<feature type="compositionally biased region" description="Basic and acidic residues" evidence="1">
    <location>
        <begin position="211"/>
        <end position="223"/>
    </location>
</feature>
<organism evidence="5">
    <name type="scientific">Hydatigena taeniaeformis</name>
    <name type="common">Feline tapeworm</name>
    <name type="synonym">Taenia taeniaeformis</name>
    <dbReference type="NCBI Taxonomy" id="6205"/>
    <lineage>
        <taxon>Eukaryota</taxon>
        <taxon>Metazoa</taxon>
        <taxon>Spiralia</taxon>
        <taxon>Lophotrochozoa</taxon>
        <taxon>Platyhelminthes</taxon>
        <taxon>Cestoda</taxon>
        <taxon>Eucestoda</taxon>
        <taxon>Cyclophyllidea</taxon>
        <taxon>Taeniidae</taxon>
        <taxon>Hydatigera</taxon>
    </lineage>
</organism>
<protein>
    <submittedName>
        <fullName evidence="5">LLGL domain-containing protein</fullName>
    </submittedName>
</protein>
<dbReference type="InterPro" id="IPR013577">
    <property type="entry name" value="LLGL2"/>
</dbReference>
<dbReference type="Proteomes" id="UP000274429">
    <property type="component" value="Unassembled WGS sequence"/>
</dbReference>
<dbReference type="GO" id="GO:0005096">
    <property type="term" value="F:GTPase activator activity"/>
    <property type="evidence" value="ECO:0007669"/>
    <property type="project" value="TreeGrafter"/>
</dbReference>
<keyword evidence="4" id="KW-1185">Reference proteome</keyword>
<evidence type="ECO:0000256" key="1">
    <source>
        <dbReference type="SAM" id="MobiDB-lite"/>
    </source>
</evidence>
<evidence type="ECO:0000313" key="5">
    <source>
        <dbReference type="WBParaSite" id="TTAC_0000025301-mRNA-1"/>
    </source>
</evidence>
<feature type="region of interest" description="Disordered" evidence="1">
    <location>
        <begin position="1056"/>
        <end position="1080"/>
    </location>
</feature>
<dbReference type="WBParaSite" id="TTAC_0000025301-mRNA-1">
    <property type="protein sequence ID" value="TTAC_0000025301-mRNA-1"/>
    <property type="gene ID" value="TTAC_0000025301"/>
</dbReference>
<reference evidence="3 4" key="2">
    <citation type="submission" date="2018-11" db="EMBL/GenBank/DDBJ databases">
        <authorList>
            <consortium name="Pathogen Informatics"/>
        </authorList>
    </citation>
    <scope>NUCLEOTIDE SEQUENCE [LARGE SCALE GENOMIC DNA]</scope>
</reference>
<gene>
    <name evidence="3" type="ORF">TTAC_LOCUS254</name>
</gene>
<dbReference type="PANTHER" id="PTHR10241:SF29">
    <property type="entry name" value="LETHAL(2) GIANT LARVAE PROTEIN"/>
    <property type="match status" value="1"/>
</dbReference>
<dbReference type="GO" id="GO:0006893">
    <property type="term" value="P:Golgi to plasma membrane transport"/>
    <property type="evidence" value="ECO:0007669"/>
    <property type="project" value="TreeGrafter"/>
</dbReference>
<dbReference type="GO" id="GO:0006887">
    <property type="term" value="P:exocytosis"/>
    <property type="evidence" value="ECO:0007669"/>
    <property type="project" value="TreeGrafter"/>
</dbReference>
<dbReference type="PANTHER" id="PTHR10241">
    <property type="entry name" value="LETHAL 2 GIANT LARVAE PROTEIN"/>
    <property type="match status" value="1"/>
</dbReference>
<reference evidence="5" key="1">
    <citation type="submission" date="2016-04" db="UniProtKB">
        <authorList>
            <consortium name="WormBaseParasite"/>
        </authorList>
    </citation>
    <scope>IDENTIFICATION</scope>
</reference>
<feature type="region of interest" description="Disordered" evidence="1">
    <location>
        <begin position="1"/>
        <end position="20"/>
    </location>
</feature>